<dbReference type="PANTHER" id="PTHR37422">
    <property type="entry name" value="TEICHURONIC ACID BIOSYNTHESIS PROTEIN TUAE"/>
    <property type="match status" value="1"/>
</dbReference>
<reference evidence="8 9" key="1">
    <citation type="submission" date="2018-07" db="EMBL/GenBank/DDBJ databases">
        <title>Genomic Encyclopedia of Type Strains, Phase III (KMG-III): the genomes of soil and plant-associated and newly described type strains.</title>
        <authorList>
            <person name="Whitman W."/>
        </authorList>
    </citation>
    <scope>NUCLEOTIDE SEQUENCE [LARGE SCALE GENOMIC DNA]</scope>
    <source>
        <strain evidence="8 9">CECT 8488</strain>
    </source>
</reference>
<feature type="transmembrane region" description="Helical" evidence="5">
    <location>
        <begin position="100"/>
        <end position="120"/>
    </location>
</feature>
<dbReference type="EMBL" id="QRDW01000005">
    <property type="protein sequence ID" value="RED49879.1"/>
    <property type="molecule type" value="Genomic_DNA"/>
</dbReference>
<evidence type="ECO:0000313" key="9">
    <source>
        <dbReference type="Proteomes" id="UP000256845"/>
    </source>
</evidence>
<feature type="transmembrane region" description="Helical" evidence="5">
    <location>
        <begin position="127"/>
        <end position="146"/>
    </location>
</feature>
<feature type="transmembrane region" description="Helical" evidence="5">
    <location>
        <begin position="199"/>
        <end position="217"/>
    </location>
</feature>
<dbReference type="Pfam" id="PF04932">
    <property type="entry name" value="Wzy_C"/>
    <property type="match status" value="1"/>
</dbReference>
<dbReference type="RefSeq" id="WP_115937117.1">
    <property type="nucleotide sequence ID" value="NZ_QRDW01000005.1"/>
</dbReference>
<dbReference type="NCBIfam" id="TIGR03097">
    <property type="entry name" value="PEP_O_lig_1"/>
    <property type="match status" value="1"/>
</dbReference>
<protein>
    <submittedName>
        <fullName evidence="8">Putative O-glycosylation ligase (Exosortase A-associated)</fullName>
    </submittedName>
</protein>
<comment type="caution">
    <text evidence="8">The sequence shown here is derived from an EMBL/GenBank/DDBJ whole genome shotgun (WGS) entry which is preliminary data.</text>
</comment>
<dbReference type="OrthoDB" id="9772644at2"/>
<dbReference type="InterPro" id="IPR045979">
    <property type="entry name" value="DUF5935"/>
</dbReference>
<dbReference type="PANTHER" id="PTHR37422:SF13">
    <property type="entry name" value="LIPOPOLYSACCHARIDE BIOSYNTHESIS PROTEIN PA4999-RELATED"/>
    <property type="match status" value="1"/>
</dbReference>
<comment type="subcellular location">
    <subcellularLocation>
        <location evidence="1">Membrane</location>
        <topology evidence="1">Multi-pass membrane protein</topology>
    </subcellularLocation>
</comment>
<feature type="domain" description="DUF5935" evidence="7">
    <location>
        <begin position="1"/>
        <end position="192"/>
    </location>
</feature>
<evidence type="ECO:0000313" key="8">
    <source>
        <dbReference type="EMBL" id="RED49879.1"/>
    </source>
</evidence>
<evidence type="ECO:0000256" key="5">
    <source>
        <dbReference type="SAM" id="Phobius"/>
    </source>
</evidence>
<proteinExistence type="predicted"/>
<feature type="transmembrane region" description="Helical" evidence="5">
    <location>
        <begin position="223"/>
        <end position="239"/>
    </location>
</feature>
<evidence type="ECO:0000259" key="7">
    <source>
        <dbReference type="Pfam" id="PF19358"/>
    </source>
</evidence>
<dbReference type="GO" id="GO:0016020">
    <property type="term" value="C:membrane"/>
    <property type="evidence" value="ECO:0007669"/>
    <property type="project" value="UniProtKB-SubCell"/>
</dbReference>
<dbReference type="Pfam" id="PF19358">
    <property type="entry name" value="DUF5935"/>
    <property type="match status" value="1"/>
</dbReference>
<evidence type="ECO:0000256" key="2">
    <source>
        <dbReference type="ARBA" id="ARBA00022692"/>
    </source>
</evidence>
<feature type="transmembrane region" description="Helical" evidence="5">
    <location>
        <begin position="75"/>
        <end position="94"/>
    </location>
</feature>
<evidence type="ECO:0000256" key="4">
    <source>
        <dbReference type="ARBA" id="ARBA00023136"/>
    </source>
</evidence>
<dbReference type="Proteomes" id="UP000256845">
    <property type="component" value="Unassembled WGS sequence"/>
</dbReference>
<keyword evidence="3 5" id="KW-1133">Transmembrane helix</keyword>
<keyword evidence="4 5" id="KW-0472">Membrane</keyword>
<feature type="transmembrane region" description="Helical" evidence="5">
    <location>
        <begin position="41"/>
        <end position="63"/>
    </location>
</feature>
<feature type="transmembrane region" description="Helical" evidence="5">
    <location>
        <begin position="383"/>
        <end position="401"/>
    </location>
</feature>
<evidence type="ECO:0000256" key="3">
    <source>
        <dbReference type="ARBA" id="ARBA00022989"/>
    </source>
</evidence>
<feature type="transmembrane region" description="Helical" evidence="5">
    <location>
        <begin position="344"/>
        <end position="362"/>
    </location>
</feature>
<dbReference type="InterPro" id="IPR007016">
    <property type="entry name" value="O-antigen_ligase-rel_domated"/>
</dbReference>
<sequence>MRSVFLLGVFIVIVCAGASTPFVFGMGYIWVDLFSPSKVSYSILTEIPIALVMAAGCIGTYLVMDRKSPPKFNIITFLLILFALWITFTTFRAALPGHAWIKWDFAFKAVTFSIFLPYLFRTRVQLEAMLLAIVVSLSGTFMTFGVKTLMTGGGYSMNLGLLSGNSGLAEGSTLAMVVACSIPFQIYLMRHSLIFPKHWIVKLGFLGFQACSLLTILGTHARTGLISLGVLAMVYWWLAANKIRNALIVLVAAAAALSVADDSWLDRMSTVTEYNTETSALGRIVVWKWTWDYVQDNPLGGGFGVYRLSRYTQTIINEDGEEELYEVAGKAFHSAYFEVLGEHGYLGLALYLLIILLAVLSLRKTKKKTRDVPELTWARDLSTAVMTAILVHMAGSSFIGVAFQPFIYYYVAIAISLDQYVRRVYEPQKAGRGSRKSQLKNSRKAV</sequence>
<name>A0A3D9HK54_9PROT</name>
<accession>A0A3D9HK54</accession>
<organism evidence="8 9">
    <name type="scientific">Aestuariispira insulae</name>
    <dbReference type="NCBI Taxonomy" id="1461337"/>
    <lineage>
        <taxon>Bacteria</taxon>
        <taxon>Pseudomonadati</taxon>
        <taxon>Pseudomonadota</taxon>
        <taxon>Alphaproteobacteria</taxon>
        <taxon>Rhodospirillales</taxon>
        <taxon>Kiloniellaceae</taxon>
        <taxon>Aestuariispira</taxon>
    </lineage>
</organism>
<dbReference type="InterPro" id="IPR051533">
    <property type="entry name" value="WaaL-like"/>
</dbReference>
<dbReference type="InterPro" id="IPR017528">
    <property type="entry name" value="CHP03097O-antigen_lig-rel"/>
</dbReference>
<keyword evidence="8" id="KW-0436">Ligase</keyword>
<dbReference type="AlphaFoldDB" id="A0A3D9HK54"/>
<feature type="domain" description="O-antigen ligase-related" evidence="6">
    <location>
        <begin position="210"/>
        <end position="352"/>
    </location>
</feature>
<evidence type="ECO:0000256" key="1">
    <source>
        <dbReference type="ARBA" id="ARBA00004141"/>
    </source>
</evidence>
<evidence type="ECO:0000259" key="6">
    <source>
        <dbReference type="Pfam" id="PF04932"/>
    </source>
</evidence>
<gene>
    <name evidence="8" type="ORF">DFP90_105251</name>
</gene>
<dbReference type="GO" id="GO:0016874">
    <property type="term" value="F:ligase activity"/>
    <property type="evidence" value="ECO:0007669"/>
    <property type="project" value="UniProtKB-KW"/>
</dbReference>
<keyword evidence="2 5" id="KW-0812">Transmembrane</keyword>
<feature type="transmembrane region" description="Helical" evidence="5">
    <location>
        <begin position="246"/>
        <end position="265"/>
    </location>
</feature>
<keyword evidence="9" id="KW-1185">Reference proteome</keyword>
<feature type="transmembrane region" description="Helical" evidence="5">
    <location>
        <begin position="166"/>
        <end position="187"/>
    </location>
</feature>